<dbReference type="EMBL" id="RBSQ01000644">
    <property type="protein sequence ID" value="RMS54566.1"/>
    <property type="molecule type" value="Genomic_DNA"/>
</dbReference>
<feature type="region of interest" description="Disordered" evidence="10">
    <location>
        <begin position="37"/>
        <end position="56"/>
    </location>
</feature>
<dbReference type="GO" id="GO:0005576">
    <property type="term" value="C:extracellular region"/>
    <property type="evidence" value="ECO:0007669"/>
    <property type="project" value="UniProtKB-SubCell"/>
</dbReference>
<sequence length="444" mass="47866">CFCARKKACFLASFLDCECRRRLSQLPWKLPILHETDGRLPPPGGSKTRSRGPPRPLRERLEPLCFQAFRGVAGLLPRLAEKCRKADGISSNCHIPFIESSCGLTILAPVPSNPILSKEQGMKLKRLMAALTFVAAGVGAASVVAAIDPALPEYQKASGVSGNLSSVGSDTLANLMTMWAEEYKRLYPNVNIQIQAAGSSTAPPALTEGTANLGPMSRKMKDVELQAFEQKYGYKPTAVPVAVDALAIFVHKDNPIKGLTMQQVDAIFSATRLCGSKQDVKTWGDLGLTGDWAKKPVQLFGRNSVSGTYGYFKEEALCKGDFRPNVNEQPGSASVVQSVSQSLNGIGYSGIGYKTASVKTVALAKKEGAAFVEDNEQNALNGTYPLSRFLYVYVNKAPNKPLDPLEAQFLKLVLSKTGQQVVVKDGYIPLPAKVAEKAIKELGL</sequence>
<dbReference type="CDD" id="cd13566">
    <property type="entry name" value="PBP2_phosphate"/>
    <property type="match status" value="1"/>
</dbReference>
<comment type="caution">
    <text evidence="13">The sequence shown here is derived from an EMBL/GenBank/DDBJ whole genome shotgun (WGS) entry which is preliminary data.</text>
</comment>
<dbReference type="GO" id="GO:0042597">
    <property type="term" value="C:periplasmic space"/>
    <property type="evidence" value="ECO:0007669"/>
    <property type="project" value="UniProtKB-SubCell"/>
</dbReference>
<dbReference type="PANTHER" id="PTHR30570:SF6">
    <property type="entry name" value="PHOSPHATE-BINDING PROTEIN PSTS"/>
    <property type="match status" value="1"/>
</dbReference>
<evidence type="ECO:0000259" key="12">
    <source>
        <dbReference type="Pfam" id="PF12849"/>
    </source>
</evidence>
<feature type="non-terminal residue" evidence="13">
    <location>
        <position position="1"/>
    </location>
</feature>
<dbReference type="InterPro" id="IPR011862">
    <property type="entry name" value="Phos-bd"/>
</dbReference>
<evidence type="ECO:0000256" key="8">
    <source>
        <dbReference type="ARBA" id="ARBA00023026"/>
    </source>
</evidence>
<keyword evidence="11" id="KW-1133">Transmembrane helix</keyword>
<accession>A0A3M5DX72</accession>
<evidence type="ECO:0000256" key="9">
    <source>
        <dbReference type="RuleBase" id="RU367119"/>
    </source>
</evidence>
<dbReference type="InterPro" id="IPR024370">
    <property type="entry name" value="PBP_domain"/>
</dbReference>
<evidence type="ECO:0000313" key="14">
    <source>
        <dbReference type="Proteomes" id="UP000270834"/>
    </source>
</evidence>
<evidence type="ECO:0000256" key="10">
    <source>
        <dbReference type="SAM" id="MobiDB-lite"/>
    </source>
</evidence>
<dbReference type="NCBIfam" id="TIGR02136">
    <property type="entry name" value="ptsS_2"/>
    <property type="match status" value="1"/>
</dbReference>
<organism evidence="13 14">
    <name type="scientific">Pseudomonas aeruginosa</name>
    <dbReference type="NCBI Taxonomy" id="287"/>
    <lineage>
        <taxon>Bacteria</taxon>
        <taxon>Pseudomonadati</taxon>
        <taxon>Pseudomonadota</taxon>
        <taxon>Gammaproteobacteria</taxon>
        <taxon>Pseudomonadales</taxon>
        <taxon>Pseudomonadaceae</taxon>
        <taxon>Pseudomonas</taxon>
    </lineage>
</organism>
<evidence type="ECO:0000256" key="6">
    <source>
        <dbReference type="ARBA" id="ARBA00022764"/>
    </source>
</evidence>
<keyword evidence="4 9" id="KW-0592">Phosphate transport</keyword>
<dbReference type="SUPFAM" id="SSF53850">
    <property type="entry name" value="Periplasmic binding protein-like II"/>
    <property type="match status" value="1"/>
</dbReference>
<keyword evidence="7" id="KW-0130">Cell adhesion</keyword>
<keyword evidence="8" id="KW-0843">Virulence</keyword>
<comment type="similarity">
    <text evidence="1 9">Belongs to the PstS family.</text>
</comment>
<dbReference type="GO" id="GO:0007155">
    <property type="term" value="P:cell adhesion"/>
    <property type="evidence" value="ECO:0007669"/>
    <property type="project" value="UniProtKB-UniRule"/>
</dbReference>
<proteinExistence type="inferred from homology"/>
<dbReference type="Pfam" id="PF12849">
    <property type="entry name" value="PBP_like_2"/>
    <property type="match status" value="1"/>
</dbReference>
<dbReference type="Proteomes" id="UP000270834">
    <property type="component" value="Unassembled WGS sequence"/>
</dbReference>
<reference evidence="13 14" key="1">
    <citation type="submission" date="2018-08" db="EMBL/GenBank/DDBJ databases">
        <title>Recombination of ecologically and evolutionarily significant loci maintains genetic cohesion in the Pseudomonas syringae species complex.</title>
        <authorList>
            <person name="Dillon M."/>
            <person name="Thakur S."/>
            <person name="Almeida R.N.D."/>
            <person name="Weir B.S."/>
            <person name="Guttman D.S."/>
        </authorList>
    </citation>
    <scope>NUCLEOTIDE SEQUENCE [LARGE SCALE GENOMIC DNA]</scope>
    <source>
        <strain evidence="13 14">ICMP 7846</strain>
    </source>
</reference>
<name>A0A3M5DX72_PSEAI</name>
<keyword evidence="11" id="KW-0812">Transmembrane</keyword>
<dbReference type="Gene3D" id="3.40.190.10">
    <property type="entry name" value="Periplasmic binding protein-like II"/>
    <property type="match status" value="2"/>
</dbReference>
<keyword evidence="11" id="KW-0472">Membrane</keyword>
<keyword evidence="5" id="KW-0732">Signal</keyword>
<keyword evidence="3 9" id="KW-0964">Secreted</keyword>
<evidence type="ECO:0000256" key="2">
    <source>
        <dbReference type="ARBA" id="ARBA00022448"/>
    </source>
</evidence>
<evidence type="ECO:0000256" key="3">
    <source>
        <dbReference type="ARBA" id="ARBA00022525"/>
    </source>
</evidence>
<dbReference type="GO" id="GO:0042301">
    <property type="term" value="F:phosphate ion binding"/>
    <property type="evidence" value="ECO:0007669"/>
    <property type="project" value="UniProtKB-UniRule"/>
</dbReference>
<dbReference type="PANTHER" id="PTHR30570">
    <property type="entry name" value="PERIPLASMIC PHOSPHATE BINDING COMPONENT OF PHOSPHATE ABC TRANSPORTER"/>
    <property type="match status" value="1"/>
</dbReference>
<dbReference type="FunFam" id="3.40.190.10:FF:000151">
    <property type="entry name" value="Phosphate ABC transporter periplasmic phosphate-binding protein"/>
    <property type="match status" value="1"/>
</dbReference>
<dbReference type="GO" id="GO:0006817">
    <property type="term" value="P:phosphate ion transport"/>
    <property type="evidence" value="ECO:0007669"/>
    <property type="project" value="UniProtKB-UniRule"/>
</dbReference>
<gene>
    <name evidence="13" type="ORF">ALP65_04201</name>
</gene>
<dbReference type="InterPro" id="IPR050811">
    <property type="entry name" value="Phosphate_ABC_transporter"/>
</dbReference>
<dbReference type="AlphaFoldDB" id="A0A3M5DX72"/>
<keyword evidence="2 9" id="KW-0813">Transport</keyword>
<evidence type="ECO:0000256" key="7">
    <source>
        <dbReference type="ARBA" id="ARBA00022889"/>
    </source>
</evidence>
<comment type="function">
    <text evidence="9">Involved in the system for phosphate transport across the cytoplasmic membrane.</text>
</comment>
<evidence type="ECO:0000313" key="13">
    <source>
        <dbReference type="EMBL" id="RMS54566.1"/>
    </source>
</evidence>
<keyword evidence="6 9" id="KW-0574">Periplasm</keyword>
<comment type="subcellular location">
    <subcellularLocation>
        <location evidence="9">Periplasm</location>
    </subcellularLocation>
    <subcellularLocation>
        <location evidence="9">Secreted</location>
    </subcellularLocation>
</comment>
<protein>
    <recommendedName>
        <fullName evidence="9">Phosphate-binding protein</fullName>
    </recommendedName>
</protein>
<evidence type="ECO:0000256" key="5">
    <source>
        <dbReference type="ARBA" id="ARBA00022729"/>
    </source>
</evidence>
<evidence type="ECO:0000256" key="11">
    <source>
        <dbReference type="SAM" id="Phobius"/>
    </source>
</evidence>
<feature type="transmembrane region" description="Helical" evidence="11">
    <location>
        <begin position="127"/>
        <end position="147"/>
    </location>
</feature>
<evidence type="ECO:0000256" key="1">
    <source>
        <dbReference type="ARBA" id="ARBA00008725"/>
    </source>
</evidence>
<feature type="domain" description="PBP" evidence="12">
    <location>
        <begin position="159"/>
        <end position="416"/>
    </location>
</feature>
<evidence type="ECO:0000256" key="4">
    <source>
        <dbReference type="ARBA" id="ARBA00022592"/>
    </source>
</evidence>